<evidence type="ECO:0000256" key="8">
    <source>
        <dbReference type="ARBA" id="ARBA00022982"/>
    </source>
</evidence>
<keyword evidence="16" id="KW-1185">Reference proteome</keyword>
<name>A0A232F257_9HYME</name>
<dbReference type="Proteomes" id="UP000215335">
    <property type="component" value="Unassembled WGS sequence"/>
</dbReference>
<proteinExistence type="inferred from homology"/>
<dbReference type="PANTHER" id="PTHR15469">
    <property type="entry name" value="NADH-UBIQUINONE OXIDOREDUCTASE B15 SUBUNIT"/>
    <property type="match status" value="1"/>
</dbReference>
<comment type="caution">
    <text evidence="15">The sequence shown here is derived from an EMBL/GenBank/DDBJ whole genome shotgun (WGS) entry which is preliminary data.</text>
</comment>
<evidence type="ECO:0000256" key="6">
    <source>
        <dbReference type="ARBA" id="ARBA00022692"/>
    </source>
</evidence>
<reference evidence="15 16" key="1">
    <citation type="journal article" date="2017" name="Curr. Biol.">
        <title>The Evolution of Venom by Co-option of Single-Copy Genes.</title>
        <authorList>
            <person name="Martinson E.O."/>
            <person name="Mrinalini"/>
            <person name="Kelkar Y.D."/>
            <person name="Chang C.H."/>
            <person name="Werren J.H."/>
        </authorList>
    </citation>
    <scope>NUCLEOTIDE SEQUENCE [LARGE SCALE GENOMIC DNA]</scope>
    <source>
        <strain evidence="15 16">Alberta</strain>
        <tissue evidence="15">Whole body</tissue>
    </source>
</reference>
<evidence type="ECO:0000256" key="14">
    <source>
        <dbReference type="SAM" id="Phobius"/>
    </source>
</evidence>
<evidence type="ECO:0000256" key="1">
    <source>
        <dbReference type="ARBA" id="ARBA00004434"/>
    </source>
</evidence>
<evidence type="ECO:0000256" key="7">
    <source>
        <dbReference type="ARBA" id="ARBA00022792"/>
    </source>
</evidence>
<dbReference type="PANTHER" id="PTHR15469:SF0">
    <property type="entry name" value="NADH DEHYDROGENASE [UBIQUINONE] 1 BETA SUBCOMPLEX SUBUNIT 4"/>
    <property type="match status" value="1"/>
</dbReference>
<keyword evidence="11 14" id="KW-0472">Membrane</keyword>
<keyword evidence="10" id="KW-0496">Mitochondrion</keyword>
<protein>
    <recommendedName>
        <fullName evidence="3">NADH dehydrogenase [ubiquinone] 1 beta subcomplex subunit 4</fullName>
    </recommendedName>
    <alternativeName>
        <fullName evidence="12">Complex I-B15</fullName>
    </alternativeName>
    <alternativeName>
        <fullName evidence="13">NADH-ubiquinone oxidoreductase B15 subunit</fullName>
    </alternativeName>
</protein>
<evidence type="ECO:0000313" key="16">
    <source>
        <dbReference type="Proteomes" id="UP000215335"/>
    </source>
</evidence>
<keyword evidence="5" id="KW-0679">Respiratory chain</keyword>
<sequence>MSNKITGADEIYDVSAREKEVIEWKANRRLELRNLYLREKFNPNSPHVGHIFDPAVQRHYSTLFCKEQFFRPTVKSFLWNVVVLGGSMFFVGWRVKKFRDEKEHRFATGQVSYRDREWKFV</sequence>
<feature type="transmembrane region" description="Helical" evidence="14">
    <location>
        <begin position="77"/>
        <end position="95"/>
    </location>
</feature>
<comment type="similarity">
    <text evidence="2">Belongs to the complex I NDUFB4 subunit family.</text>
</comment>
<evidence type="ECO:0000256" key="10">
    <source>
        <dbReference type="ARBA" id="ARBA00023128"/>
    </source>
</evidence>
<keyword evidence="6 14" id="KW-0812">Transmembrane</keyword>
<evidence type="ECO:0000256" key="5">
    <source>
        <dbReference type="ARBA" id="ARBA00022660"/>
    </source>
</evidence>
<dbReference type="STRING" id="543379.A0A232F257"/>
<keyword evidence="9 14" id="KW-1133">Transmembrane helix</keyword>
<evidence type="ECO:0000256" key="9">
    <source>
        <dbReference type="ARBA" id="ARBA00022989"/>
    </source>
</evidence>
<accession>A0A232F257</accession>
<evidence type="ECO:0000256" key="3">
    <source>
        <dbReference type="ARBA" id="ARBA00018681"/>
    </source>
</evidence>
<dbReference type="InterPro" id="IPR009866">
    <property type="entry name" value="NADH_UbQ_OxRdtase_NDUFB4_su"/>
</dbReference>
<dbReference type="EMBL" id="NNAY01001286">
    <property type="protein sequence ID" value="OXU24487.1"/>
    <property type="molecule type" value="Genomic_DNA"/>
</dbReference>
<comment type="subcellular location">
    <subcellularLocation>
        <location evidence="1">Mitochondrion inner membrane</location>
        <topology evidence="1">Single-pass membrane protein</topology>
    </subcellularLocation>
</comment>
<evidence type="ECO:0000256" key="12">
    <source>
        <dbReference type="ARBA" id="ARBA00030212"/>
    </source>
</evidence>
<dbReference type="Pfam" id="PF07225">
    <property type="entry name" value="NDUF_B4"/>
    <property type="match status" value="1"/>
</dbReference>
<evidence type="ECO:0000256" key="13">
    <source>
        <dbReference type="ARBA" id="ARBA00030987"/>
    </source>
</evidence>
<dbReference type="OrthoDB" id="5818798at2759"/>
<dbReference type="GO" id="GO:0005743">
    <property type="term" value="C:mitochondrial inner membrane"/>
    <property type="evidence" value="ECO:0007669"/>
    <property type="project" value="UniProtKB-SubCell"/>
</dbReference>
<evidence type="ECO:0000313" key="15">
    <source>
        <dbReference type="EMBL" id="OXU24487.1"/>
    </source>
</evidence>
<evidence type="ECO:0000256" key="11">
    <source>
        <dbReference type="ARBA" id="ARBA00023136"/>
    </source>
</evidence>
<evidence type="ECO:0000256" key="4">
    <source>
        <dbReference type="ARBA" id="ARBA00022448"/>
    </source>
</evidence>
<evidence type="ECO:0000256" key="2">
    <source>
        <dbReference type="ARBA" id="ARBA00007260"/>
    </source>
</evidence>
<gene>
    <name evidence="15" type="ORF">TSAR_014053</name>
</gene>
<keyword evidence="8" id="KW-0249">Electron transport</keyword>
<dbReference type="AlphaFoldDB" id="A0A232F257"/>
<keyword evidence="4" id="KW-0813">Transport</keyword>
<organism evidence="15 16">
    <name type="scientific">Trichomalopsis sarcophagae</name>
    <dbReference type="NCBI Taxonomy" id="543379"/>
    <lineage>
        <taxon>Eukaryota</taxon>
        <taxon>Metazoa</taxon>
        <taxon>Ecdysozoa</taxon>
        <taxon>Arthropoda</taxon>
        <taxon>Hexapoda</taxon>
        <taxon>Insecta</taxon>
        <taxon>Pterygota</taxon>
        <taxon>Neoptera</taxon>
        <taxon>Endopterygota</taxon>
        <taxon>Hymenoptera</taxon>
        <taxon>Apocrita</taxon>
        <taxon>Proctotrupomorpha</taxon>
        <taxon>Chalcidoidea</taxon>
        <taxon>Pteromalidae</taxon>
        <taxon>Pteromalinae</taxon>
        <taxon>Trichomalopsis</taxon>
    </lineage>
</organism>
<keyword evidence="7" id="KW-0999">Mitochondrion inner membrane</keyword>